<dbReference type="SUPFAM" id="SSF46785">
    <property type="entry name" value="Winged helix' DNA-binding domain"/>
    <property type="match status" value="1"/>
</dbReference>
<evidence type="ECO:0000313" key="7">
    <source>
        <dbReference type="EMBL" id="MEL0607403.1"/>
    </source>
</evidence>
<keyword evidence="8" id="KW-1185">Reference proteome</keyword>
<dbReference type="InterPro" id="IPR005119">
    <property type="entry name" value="LysR_subst-bd"/>
</dbReference>
<dbReference type="InterPro" id="IPR036390">
    <property type="entry name" value="WH_DNA-bd_sf"/>
</dbReference>
<keyword evidence="2" id="KW-0805">Transcription regulation</keyword>
<dbReference type="PANTHER" id="PTHR30537">
    <property type="entry name" value="HTH-TYPE TRANSCRIPTIONAL REGULATOR"/>
    <property type="match status" value="1"/>
</dbReference>
<reference evidence="7 8" key="1">
    <citation type="submission" date="2024-02" db="EMBL/GenBank/DDBJ databases">
        <title>Bacteria isolated from the canopy kelp, Nereocystis luetkeana.</title>
        <authorList>
            <person name="Pfister C.A."/>
            <person name="Younker I.T."/>
            <person name="Light S.H."/>
        </authorList>
    </citation>
    <scope>NUCLEOTIDE SEQUENCE [LARGE SCALE GENOMIC DNA]</scope>
    <source>
        <strain evidence="7 8">TI.1.15</strain>
    </source>
</reference>
<evidence type="ECO:0000256" key="2">
    <source>
        <dbReference type="ARBA" id="ARBA00023015"/>
    </source>
</evidence>
<dbReference type="CDD" id="cd08422">
    <property type="entry name" value="PBP2_CrgA_like"/>
    <property type="match status" value="1"/>
</dbReference>
<keyword evidence="3" id="KW-0238">DNA-binding</keyword>
<protein>
    <submittedName>
        <fullName evidence="7">LysR family transcriptional regulator</fullName>
    </submittedName>
</protein>
<feature type="region of interest" description="Disordered" evidence="5">
    <location>
        <begin position="307"/>
        <end position="328"/>
    </location>
</feature>
<feature type="domain" description="HTH lysR-type" evidence="6">
    <location>
        <begin position="1"/>
        <end position="59"/>
    </location>
</feature>
<dbReference type="Pfam" id="PF03466">
    <property type="entry name" value="LysR_substrate"/>
    <property type="match status" value="1"/>
</dbReference>
<dbReference type="SUPFAM" id="SSF53850">
    <property type="entry name" value="Periplasmic binding protein-like II"/>
    <property type="match status" value="1"/>
</dbReference>
<organism evidence="7 8">
    <name type="scientific">Vibrio echinoideorum</name>
    <dbReference type="NCBI Taxonomy" id="2100116"/>
    <lineage>
        <taxon>Bacteria</taxon>
        <taxon>Pseudomonadati</taxon>
        <taxon>Pseudomonadota</taxon>
        <taxon>Gammaproteobacteria</taxon>
        <taxon>Vibrionales</taxon>
        <taxon>Vibrionaceae</taxon>
        <taxon>Vibrio</taxon>
    </lineage>
</organism>
<sequence>MDKFSDMAMFVSIVKHHGLAAAGRELGLSPATMTARLQALEERYGVKLLNRSTRHVSLTDSGELYYKACLEILDNVSEAENLIQNGVKEVKGSLKIAAPKDIGKQYILPILSEFCQQYPDVIPYLYLNDNLSNIAESGMDIVIRYGELVDSSLISRRLSPSRRVLCASPEYLAKHGTPIKPQDLVDHACLAMLRSNEELKTWHFQDHDMKKAVTVVPKRFSDDGEVIRYWALQGEGIALKSILDVQDDINNQRLVTLLNGYMKNFNTAMSVSSADLNVVYISKKYQPKRIRLFLDFLFENFGGLVEKSDQSDKENTEDKPDKEESLTR</sequence>
<dbReference type="InterPro" id="IPR058163">
    <property type="entry name" value="LysR-type_TF_proteobact-type"/>
</dbReference>
<dbReference type="InterPro" id="IPR000847">
    <property type="entry name" value="LysR_HTH_N"/>
</dbReference>
<dbReference type="Gene3D" id="1.10.10.10">
    <property type="entry name" value="Winged helix-like DNA-binding domain superfamily/Winged helix DNA-binding domain"/>
    <property type="match status" value="1"/>
</dbReference>
<evidence type="ECO:0000259" key="6">
    <source>
        <dbReference type="PROSITE" id="PS50931"/>
    </source>
</evidence>
<keyword evidence="4" id="KW-0804">Transcription</keyword>
<evidence type="ECO:0000256" key="4">
    <source>
        <dbReference type="ARBA" id="ARBA00023163"/>
    </source>
</evidence>
<comment type="caution">
    <text evidence="7">The sequence shown here is derived from an EMBL/GenBank/DDBJ whole genome shotgun (WGS) entry which is preliminary data.</text>
</comment>
<evidence type="ECO:0000256" key="3">
    <source>
        <dbReference type="ARBA" id="ARBA00023125"/>
    </source>
</evidence>
<evidence type="ECO:0000256" key="1">
    <source>
        <dbReference type="ARBA" id="ARBA00009437"/>
    </source>
</evidence>
<dbReference type="RefSeq" id="WP_341634339.1">
    <property type="nucleotide sequence ID" value="NZ_JBANDX010000002.1"/>
</dbReference>
<comment type="similarity">
    <text evidence="1">Belongs to the LysR transcriptional regulatory family.</text>
</comment>
<dbReference type="Pfam" id="PF00126">
    <property type="entry name" value="HTH_1"/>
    <property type="match status" value="1"/>
</dbReference>
<dbReference type="PROSITE" id="PS50931">
    <property type="entry name" value="HTH_LYSR"/>
    <property type="match status" value="1"/>
</dbReference>
<dbReference type="InterPro" id="IPR036388">
    <property type="entry name" value="WH-like_DNA-bd_sf"/>
</dbReference>
<dbReference type="Proteomes" id="UP001377160">
    <property type="component" value="Unassembled WGS sequence"/>
</dbReference>
<evidence type="ECO:0000313" key="8">
    <source>
        <dbReference type="Proteomes" id="UP001377160"/>
    </source>
</evidence>
<dbReference type="Gene3D" id="3.40.190.290">
    <property type="match status" value="1"/>
</dbReference>
<dbReference type="PANTHER" id="PTHR30537:SF5">
    <property type="entry name" value="HTH-TYPE TRANSCRIPTIONAL ACTIVATOR TTDR-RELATED"/>
    <property type="match status" value="1"/>
</dbReference>
<proteinExistence type="inferred from homology"/>
<accession>A0ABU9FMH3</accession>
<dbReference type="EMBL" id="JBANDX010000002">
    <property type="protein sequence ID" value="MEL0607403.1"/>
    <property type="molecule type" value="Genomic_DNA"/>
</dbReference>
<name>A0ABU9FMH3_9VIBR</name>
<evidence type="ECO:0000256" key="5">
    <source>
        <dbReference type="SAM" id="MobiDB-lite"/>
    </source>
</evidence>
<gene>
    <name evidence="7" type="ORF">V8Z71_03725</name>
</gene>